<keyword evidence="1" id="KW-0732">Signal</keyword>
<organism evidence="4 5">
    <name type="scientific">Caloranaerobacter azorensis H53214</name>
    <dbReference type="NCBI Taxonomy" id="1156417"/>
    <lineage>
        <taxon>Bacteria</taxon>
        <taxon>Bacillati</taxon>
        <taxon>Bacillota</taxon>
        <taxon>Tissierellia</taxon>
        <taxon>Tissierellales</taxon>
        <taxon>Thermohalobacteraceae</taxon>
        <taxon>Caloranaerobacter</taxon>
    </lineage>
</organism>
<accession>A0A096DNN0</accession>
<dbReference type="InterPro" id="IPR011098">
    <property type="entry name" value="G5_dom"/>
</dbReference>
<evidence type="ECO:0000259" key="3">
    <source>
        <dbReference type="PROSITE" id="PS51109"/>
    </source>
</evidence>
<dbReference type="RefSeq" id="WP_035162531.1">
    <property type="nucleotide sequence ID" value="NZ_AZTB01000012.1"/>
</dbReference>
<dbReference type="InterPro" id="IPR007137">
    <property type="entry name" value="DUF348"/>
</dbReference>
<dbReference type="CDD" id="cd22786">
    <property type="entry name" value="DPBB_YuiC-like"/>
    <property type="match status" value="1"/>
</dbReference>
<keyword evidence="2" id="KW-1133">Transmembrane helix</keyword>
<name>A0A096DNN0_9FIRM</name>
<dbReference type="Proteomes" id="UP000029622">
    <property type="component" value="Unassembled WGS sequence"/>
</dbReference>
<dbReference type="GO" id="GO:0019867">
    <property type="term" value="C:outer membrane"/>
    <property type="evidence" value="ECO:0007669"/>
    <property type="project" value="InterPro"/>
</dbReference>
<dbReference type="PROSITE" id="PS51109">
    <property type="entry name" value="G5"/>
    <property type="match status" value="1"/>
</dbReference>
<dbReference type="PANTHER" id="PTHR39160">
    <property type="entry name" value="CELL WALL-BINDING PROTEIN YOCH"/>
    <property type="match status" value="1"/>
</dbReference>
<evidence type="ECO:0000313" key="4">
    <source>
        <dbReference type="EMBL" id="KGG80871.1"/>
    </source>
</evidence>
<dbReference type="Gene3D" id="2.20.230.10">
    <property type="entry name" value="Resuscitation-promoting factor rpfb"/>
    <property type="match status" value="1"/>
</dbReference>
<feature type="domain" description="G5" evidence="3">
    <location>
        <begin position="143"/>
        <end position="223"/>
    </location>
</feature>
<feature type="transmembrane region" description="Helical" evidence="2">
    <location>
        <begin position="10"/>
        <end position="28"/>
    </location>
</feature>
<dbReference type="SMART" id="SM01208">
    <property type="entry name" value="G5"/>
    <property type="match status" value="1"/>
</dbReference>
<dbReference type="SUPFAM" id="SSF50685">
    <property type="entry name" value="Barwin-like endoglucanases"/>
    <property type="match status" value="1"/>
</dbReference>
<keyword evidence="2" id="KW-0812">Transmembrane</keyword>
<gene>
    <name evidence="4" type="ORF">Y919_03760</name>
</gene>
<evidence type="ECO:0000256" key="1">
    <source>
        <dbReference type="ARBA" id="ARBA00022729"/>
    </source>
</evidence>
<dbReference type="AlphaFoldDB" id="A0A096DNN0"/>
<sequence>MSIKFINRKILLLFIILLIPLIAILGIYKDSVKEVSIIIDGNEMHYKTTKETVEGLFNQLNIDLSKEDYVSVGLDEKIKDGMVIQINRAASLNVFLGNRAIEVRTLKKTVKDVLDELSIAYDEDDYVIPGLDNSVVDGMKIVVVQMDKKIDLKTETIPYEKIVRYNDQLEKGKVKKIQSGKNGIKEIEVSKIYRNGKLISEYISGERIVQNSVPQILEIGTKDYFVSSRGNFRFKKSMIMTATAYDLSYESTGKRPGDKNYGITAMGTKVRHGVVAVDPRVIPLGTKLYIQSLDGTKDYGFAIAEDIGGAIKGNRIDLFFESRSKALAFGRRKVKVYILSD</sequence>
<evidence type="ECO:0000256" key="2">
    <source>
        <dbReference type="SAM" id="Phobius"/>
    </source>
</evidence>
<dbReference type="InterPro" id="IPR036908">
    <property type="entry name" value="RlpA-like_sf"/>
</dbReference>
<dbReference type="Gene3D" id="2.40.40.10">
    <property type="entry name" value="RlpA-like domain"/>
    <property type="match status" value="1"/>
</dbReference>
<comment type="caution">
    <text evidence="4">The sequence shown here is derived from an EMBL/GenBank/DDBJ whole genome shotgun (WGS) entry which is preliminary data.</text>
</comment>
<dbReference type="InterPro" id="IPR051933">
    <property type="entry name" value="Resuscitation_pf_RpfB"/>
</dbReference>
<protein>
    <recommendedName>
        <fullName evidence="3">G5 domain-containing protein</fullName>
    </recommendedName>
</protein>
<dbReference type="GO" id="GO:0004553">
    <property type="term" value="F:hydrolase activity, hydrolyzing O-glycosyl compounds"/>
    <property type="evidence" value="ECO:0007669"/>
    <property type="project" value="InterPro"/>
</dbReference>
<dbReference type="GO" id="GO:0009254">
    <property type="term" value="P:peptidoglycan turnover"/>
    <property type="evidence" value="ECO:0007669"/>
    <property type="project" value="InterPro"/>
</dbReference>
<reference evidence="4 5" key="1">
    <citation type="submission" date="2013-12" db="EMBL/GenBank/DDBJ databases">
        <title>Draft genome sequence of Caloranaerobacter sp. H53214.</title>
        <authorList>
            <person name="Jiang L.J."/>
            <person name="Shao Z.Z."/>
            <person name="Long M.N."/>
        </authorList>
    </citation>
    <scope>NUCLEOTIDE SEQUENCE [LARGE SCALE GENOMIC DNA]</scope>
    <source>
        <strain evidence="4 5">H53214</strain>
    </source>
</reference>
<dbReference type="STRING" id="1156417.Y919_03760"/>
<dbReference type="InterPro" id="IPR010611">
    <property type="entry name" value="3D_dom"/>
</dbReference>
<dbReference type="Pfam" id="PF06725">
    <property type="entry name" value="3D"/>
    <property type="match status" value="1"/>
</dbReference>
<proteinExistence type="predicted"/>
<dbReference type="Pfam" id="PF07501">
    <property type="entry name" value="G5"/>
    <property type="match status" value="1"/>
</dbReference>
<evidence type="ECO:0000313" key="5">
    <source>
        <dbReference type="Proteomes" id="UP000029622"/>
    </source>
</evidence>
<dbReference type="EMBL" id="AZTB01000012">
    <property type="protein sequence ID" value="KGG80871.1"/>
    <property type="molecule type" value="Genomic_DNA"/>
</dbReference>
<dbReference type="PANTHER" id="PTHR39160:SF4">
    <property type="entry name" value="RESUSCITATION-PROMOTING FACTOR RPFB"/>
    <property type="match status" value="1"/>
</dbReference>
<dbReference type="Pfam" id="PF03990">
    <property type="entry name" value="DUF348"/>
    <property type="match status" value="2"/>
</dbReference>
<keyword evidence="2" id="KW-0472">Membrane</keyword>